<feature type="domain" description="GGDEF" evidence="5">
    <location>
        <begin position="517"/>
        <end position="649"/>
    </location>
</feature>
<dbReference type="AlphaFoldDB" id="A0A2S3R3D6"/>
<protein>
    <submittedName>
        <fullName evidence="6">Sensor domain-containing diguanylate cyclase</fullName>
    </submittedName>
</protein>
<organism evidence="6 7">
    <name type="scientific">Vibrio vulnificus</name>
    <dbReference type="NCBI Taxonomy" id="672"/>
    <lineage>
        <taxon>Bacteria</taxon>
        <taxon>Pseudomonadati</taxon>
        <taxon>Pseudomonadota</taxon>
        <taxon>Gammaproteobacteria</taxon>
        <taxon>Vibrionales</taxon>
        <taxon>Vibrionaceae</taxon>
        <taxon>Vibrio</taxon>
    </lineage>
</organism>
<dbReference type="Pfam" id="PF17152">
    <property type="entry name" value="CHASE8"/>
    <property type="match status" value="1"/>
</dbReference>
<dbReference type="EMBL" id="PDGH01000081">
    <property type="protein sequence ID" value="POB48206.1"/>
    <property type="molecule type" value="Genomic_DNA"/>
</dbReference>
<dbReference type="GO" id="GO:0016020">
    <property type="term" value="C:membrane"/>
    <property type="evidence" value="ECO:0007669"/>
    <property type="project" value="InterPro"/>
</dbReference>
<dbReference type="InterPro" id="IPR029787">
    <property type="entry name" value="Nucleotide_cyclase"/>
</dbReference>
<feature type="transmembrane region" description="Helical" evidence="2">
    <location>
        <begin position="13"/>
        <end position="37"/>
    </location>
</feature>
<dbReference type="Gene3D" id="3.30.450.20">
    <property type="entry name" value="PAS domain"/>
    <property type="match status" value="2"/>
</dbReference>
<dbReference type="InterPro" id="IPR000014">
    <property type="entry name" value="PAS"/>
</dbReference>
<dbReference type="RefSeq" id="WP_103200318.1">
    <property type="nucleotide sequence ID" value="NZ_JAERHR010000001.1"/>
</dbReference>
<dbReference type="GO" id="GO:0007165">
    <property type="term" value="P:signal transduction"/>
    <property type="evidence" value="ECO:0007669"/>
    <property type="project" value="InterPro"/>
</dbReference>
<feature type="domain" description="PAS" evidence="3">
    <location>
        <begin position="359"/>
        <end position="429"/>
    </location>
</feature>
<dbReference type="InterPro" id="IPR035965">
    <property type="entry name" value="PAS-like_dom_sf"/>
</dbReference>
<dbReference type="NCBIfam" id="TIGR00229">
    <property type="entry name" value="sensory_box"/>
    <property type="match status" value="1"/>
</dbReference>
<proteinExistence type="predicted"/>
<dbReference type="Pfam" id="PF00672">
    <property type="entry name" value="HAMP"/>
    <property type="match status" value="1"/>
</dbReference>
<comment type="cofactor">
    <cofactor evidence="1">
        <name>Mg(2+)</name>
        <dbReference type="ChEBI" id="CHEBI:18420"/>
    </cofactor>
</comment>
<dbReference type="PROSITE" id="PS50887">
    <property type="entry name" value="GGDEF"/>
    <property type="match status" value="1"/>
</dbReference>
<dbReference type="SUPFAM" id="SSF158472">
    <property type="entry name" value="HAMP domain-like"/>
    <property type="match status" value="1"/>
</dbReference>
<feature type="domain" description="HAMP" evidence="4">
    <location>
        <begin position="179"/>
        <end position="232"/>
    </location>
</feature>
<evidence type="ECO:0000259" key="3">
    <source>
        <dbReference type="PROSITE" id="PS50112"/>
    </source>
</evidence>
<evidence type="ECO:0000256" key="2">
    <source>
        <dbReference type="SAM" id="Phobius"/>
    </source>
</evidence>
<dbReference type="Pfam" id="PF00990">
    <property type="entry name" value="GGDEF"/>
    <property type="match status" value="1"/>
</dbReference>
<dbReference type="Gene3D" id="6.10.340.10">
    <property type="match status" value="1"/>
</dbReference>
<reference evidence="6 7" key="1">
    <citation type="journal article" date="2018" name="Front. Microbiol.">
        <title>Phylogeny of Vibrio vulnificus from the Analysis of the Core-Genome: Implications for Intra-Species Taxonomy.</title>
        <authorList>
            <person name="Roig F.J."/>
            <person name="Gonzalez-Candelas F."/>
            <person name="Sanjuan E."/>
            <person name="Fouz B."/>
            <person name="Feil E.J."/>
            <person name="Llorens C."/>
            <person name="Baker-Austin C."/>
            <person name="Oliver J.D."/>
            <person name="Danin-Poleg Y."/>
            <person name="Gibas C.J."/>
            <person name="Kashi Y."/>
            <person name="Gulig P.A."/>
            <person name="Morrison S.S."/>
            <person name="Amaro C."/>
        </authorList>
    </citation>
    <scope>NUCLEOTIDE SEQUENCE [LARGE SCALE GENOMIC DNA]</scope>
    <source>
        <strain evidence="6 7">CECT4608</strain>
    </source>
</reference>
<dbReference type="PROSITE" id="PS50112">
    <property type="entry name" value="PAS"/>
    <property type="match status" value="1"/>
</dbReference>
<dbReference type="Pfam" id="PF13426">
    <property type="entry name" value="PAS_9"/>
    <property type="match status" value="1"/>
</dbReference>
<dbReference type="InterPro" id="IPR052155">
    <property type="entry name" value="Biofilm_reg_signaling"/>
</dbReference>
<dbReference type="Proteomes" id="UP000237466">
    <property type="component" value="Unassembled WGS sequence"/>
</dbReference>
<dbReference type="GO" id="GO:0003824">
    <property type="term" value="F:catalytic activity"/>
    <property type="evidence" value="ECO:0007669"/>
    <property type="project" value="UniProtKB-ARBA"/>
</dbReference>
<evidence type="ECO:0000259" key="4">
    <source>
        <dbReference type="PROSITE" id="PS50885"/>
    </source>
</evidence>
<dbReference type="PANTHER" id="PTHR44757:SF2">
    <property type="entry name" value="BIOFILM ARCHITECTURE MAINTENANCE PROTEIN MBAA"/>
    <property type="match status" value="1"/>
</dbReference>
<dbReference type="GO" id="GO:0006355">
    <property type="term" value="P:regulation of DNA-templated transcription"/>
    <property type="evidence" value="ECO:0007669"/>
    <property type="project" value="InterPro"/>
</dbReference>
<evidence type="ECO:0000256" key="1">
    <source>
        <dbReference type="ARBA" id="ARBA00001946"/>
    </source>
</evidence>
<feature type="transmembrane region" description="Helical" evidence="2">
    <location>
        <begin position="160"/>
        <end position="177"/>
    </location>
</feature>
<sequence length="662" mass="74285">MCSLKSLSIKNKLLLPILLFGTLIFLIAQGFHFWASYEKDQQLQNHRISILAYGAAQNLQAAVLFNDQKVMQEILDSFSIDPSILIVKLRSLEGDVLARYQREMPVNVDNHVLSLPYPFETFITYSQRIDVEQNAIATLSITASTQTLEQMLTRLLESSVVFLAILLLSGSTLYLIVQKVVIDPVYKLNESMQDLVEGRIKGGSLESQSNDEMGELVNAFNAMSQRLALRDSQVHHTLDRLEHEKAFATDVIEAVQTALLVVNEHGDILHHNAAARMLFQSDAQRIAQHKLSELMLCKEPSFVANALTSKSPLEERLVECRLPTGSKLLVKISTRILSKRRATLFSIQDVTEIETALNRQRIAAGVFENSQDGLVVLDHNGLITMTNPAVTRMLGYPQEILIGKSLLKAFDWQQIQTIMPTIQESLEHYGQWQGEVLEKHYNGNLIPMFAKVSRISKKVGVQEVFDMVIILSDLSGVKEMERLEYLAHHDALTGLANRAKLHRTLEDELKLCNFTHSEFALLYMDLDGFKFINDTFGHDAGDHVLKVVSERLLNEVRSGDLVARLSGDEFVLLIKRADNHSVTLLSERILESLRQPIEYLNQTMQVGCSIGVKLVGPQEKDMERILKSADTAMYKAKKSGKGQAILIGSEVGEAYLSDVTSE</sequence>
<name>A0A2S3R3D6_VIBVL</name>
<dbReference type="PROSITE" id="PS50885">
    <property type="entry name" value="HAMP"/>
    <property type="match status" value="1"/>
</dbReference>
<evidence type="ECO:0000313" key="7">
    <source>
        <dbReference type="Proteomes" id="UP000237466"/>
    </source>
</evidence>
<keyword evidence="2" id="KW-0472">Membrane</keyword>
<dbReference type="Gene3D" id="3.30.70.270">
    <property type="match status" value="1"/>
</dbReference>
<gene>
    <name evidence="6" type="ORF">CRN52_10800</name>
</gene>
<keyword evidence="2" id="KW-1133">Transmembrane helix</keyword>
<dbReference type="PANTHER" id="PTHR44757">
    <property type="entry name" value="DIGUANYLATE CYCLASE DGCP"/>
    <property type="match status" value="1"/>
</dbReference>
<accession>A0A2S3R3D6</accession>
<dbReference type="SMART" id="SM00091">
    <property type="entry name" value="PAS"/>
    <property type="match status" value="2"/>
</dbReference>
<keyword evidence="2" id="KW-0812">Transmembrane</keyword>
<dbReference type="CDD" id="cd06225">
    <property type="entry name" value="HAMP"/>
    <property type="match status" value="1"/>
</dbReference>
<dbReference type="SMART" id="SM00267">
    <property type="entry name" value="GGDEF"/>
    <property type="match status" value="1"/>
</dbReference>
<dbReference type="FunFam" id="3.30.70.270:FF:000001">
    <property type="entry name" value="Diguanylate cyclase domain protein"/>
    <property type="match status" value="1"/>
</dbReference>
<dbReference type="InterPro" id="IPR013767">
    <property type="entry name" value="PAS_fold"/>
</dbReference>
<dbReference type="NCBIfam" id="TIGR00254">
    <property type="entry name" value="GGDEF"/>
    <property type="match status" value="1"/>
</dbReference>
<dbReference type="CDD" id="cd00130">
    <property type="entry name" value="PAS"/>
    <property type="match status" value="1"/>
</dbReference>
<dbReference type="SUPFAM" id="SSF55073">
    <property type="entry name" value="Nucleotide cyclase"/>
    <property type="match status" value="1"/>
</dbReference>
<dbReference type="InterPro" id="IPR003660">
    <property type="entry name" value="HAMP_dom"/>
</dbReference>
<dbReference type="InterPro" id="IPR033417">
    <property type="entry name" value="CHASE8"/>
</dbReference>
<dbReference type="Pfam" id="PF00989">
    <property type="entry name" value="PAS"/>
    <property type="match status" value="1"/>
</dbReference>
<evidence type="ECO:0000313" key="6">
    <source>
        <dbReference type="EMBL" id="POB48206.1"/>
    </source>
</evidence>
<dbReference type="SUPFAM" id="SSF55785">
    <property type="entry name" value="PYP-like sensor domain (PAS domain)"/>
    <property type="match status" value="1"/>
</dbReference>
<dbReference type="CDD" id="cd01949">
    <property type="entry name" value="GGDEF"/>
    <property type="match status" value="1"/>
</dbReference>
<comment type="caution">
    <text evidence="6">The sequence shown here is derived from an EMBL/GenBank/DDBJ whole genome shotgun (WGS) entry which is preliminary data.</text>
</comment>
<evidence type="ECO:0000259" key="5">
    <source>
        <dbReference type="PROSITE" id="PS50887"/>
    </source>
</evidence>
<dbReference type="InterPro" id="IPR000160">
    <property type="entry name" value="GGDEF_dom"/>
</dbReference>
<dbReference type="InterPro" id="IPR043128">
    <property type="entry name" value="Rev_trsase/Diguanyl_cyclase"/>
</dbReference>